<dbReference type="EMBL" id="JAJVDC020000072">
    <property type="protein sequence ID" value="KAL1627518.1"/>
    <property type="molecule type" value="Genomic_DNA"/>
</dbReference>
<dbReference type="PANTHER" id="PTHR22601">
    <property type="entry name" value="ISP4 LIKE PROTEIN"/>
    <property type="match status" value="1"/>
</dbReference>
<evidence type="ECO:0000256" key="5">
    <source>
        <dbReference type="ARBA" id="ARBA00022856"/>
    </source>
</evidence>
<reference evidence="11 12" key="1">
    <citation type="submission" date="2024-02" db="EMBL/GenBank/DDBJ databases">
        <title>De novo assembly and annotation of 12 fungi associated with fruit tree decline syndrome in Ontario, Canada.</title>
        <authorList>
            <person name="Sulman M."/>
            <person name="Ellouze W."/>
            <person name="Ilyukhin E."/>
        </authorList>
    </citation>
    <scope>NUCLEOTIDE SEQUENCE [LARGE SCALE GENOMIC DNA]</scope>
    <source>
        <strain evidence="11 12">M1-105</strain>
    </source>
</reference>
<evidence type="ECO:0000256" key="2">
    <source>
        <dbReference type="ARBA" id="ARBA00008807"/>
    </source>
</evidence>
<evidence type="ECO:0000256" key="3">
    <source>
        <dbReference type="ARBA" id="ARBA00022448"/>
    </source>
</evidence>
<evidence type="ECO:0000256" key="8">
    <source>
        <dbReference type="ARBA" id="ARBA00023136"/>
    </source>
</evidence>
<evidence type="ECO:0000256" key="6">
    <source>
        <dbReference type="ARBA" id="ARBA00022927"/>
    </source>
</evidence>
<feature type="region of interest" description="Disordered" evidence="9">
    <location>
        <begin position="1"/>
        <end position="66"/>
    </location>
</feature>
<keyword evidence="3" id="KW-0813">Transport</keyword>
<feature type="compositionally biased region" description="Basic and acidic residues" evidence="9">
    <location>
        <begin position="11"/>
        <end position="22"/>
    </location>
</feature>
<evidence type="ECO:0000313" key="11">
    <source>
        <dbReference type="EMBL" id="KAL1627518.1"/>
    </source>
</evidence>
<dbReference type="Pfam" id="PF03169">
    <property type="entry name" value="OPT"/>
    <property type="match status" value="1"/>
</dbReference>
<accession>A0ABR3SQY2</accession>
<name>A0ABR3SQY2_9PEZI</name>
<sequence length="228" mass="25446">MSTQRPAFSRENTDIALHELEPQRSSSSQPQAEFVVPKANDGKNTRESAKVEDVPSESPPPYEGERTRFGEAIVIEDAKDLVTTVIHVEDDESLNPWTFRMFFLGIGLSIFGSVLQEIFYFKPQTIYVSNVFLAVIAYVLGEFMSVAIPQKGVVGRFLNPGSFNLKEHAAVCIMASAAAQSALSTQAVISLLESLHRDKAETKQQLKLFYIIFIGIFLWEIIPEVYVP</sequence>
<keyword evidence="5" id="KW-0571">Peptide transport</keyword>
<feature type="transmembrane region" description="Helical" evidence="10">
    <location>
        <begin position="204"/>
        <end position="222"/>
    </location>
</feature>
<keyword evidence="12" id="KW-1185">Reference proteome</keyword>
<feature type="transmembrane region" description="Helical" evidence="10">
    <location>
        <begin position="127"/>
        <end position="148"/>
    </location>
</feature>
<comment type="similarity">
    <text evidence="2">Belongs to the oligopeptide OPT transporter family.</text>
</comment>
<feature type="compositionally biased region" description="Basic and acidic residues" evidence="9">
    <location>
        <begin position="40"/>
        <end position="53"/>
    </location>
</feature>
<evidence type="ECO:0000256" key="9">
    <source>
        <dbReference type="SAM" id="MobiDB-lite"/>
    </source>
</evidence>
<feature type="transmembrane region" description="Helical" evidence="10">
    <location>
        <begin position="97"/>
        <end position="115"/>
    </location>
</feature>
<keyword evidence="6" id="KW-0653">Protein transport</keyword>
<evidence type="ECO:0000313" key="12">
    <source>
        <dbReference type="Proteomes" id="UP001521116"/>
    </source>
</evidence>
<evidence type="ECO:0000256" key="4">
    <source>
        <dbReference type="ARBA" id="ARBA00022692"/>
    </source>
</evidence>
<evidence type="ECO:0000256" key="1">
    <source>
        <dbReference type="ARBA" id="ARBA00004141"/>
    </source>
</evidence>
<dbReference type="InterPro" id="IPR004813">
    <property type="entry name" value="OPT"/>
</dbReference>
<keyword evidence="8 10" id="KW-0472">Membrane</keyword>
<comment type="subcellular location">
    <subcellularLocation>
        <location evidence="1">Membrane</location>
        <topology evidence="1">Multi-pass membrane protein</topology>
    </subcellularLocation>
</comment>
<evidence type="ECO:0000256" key="7">
    <source>
        <dbReference type="ARBA" id="ARBA00022989"/>
    </source>
</evidence>
<evidence type="ECO:0000256" key="10">
    <source>
        <dbReference type="SAM" id="Phobius"/>
    </source>
</evidence>
<dbReference type="InterPro" id="IPR004648">
    <property type="entry name" value="Oligpept_transpt"/>
</dbReference>
<dbReference type="Proteomes" id="UP001521116">
    <property type="component" value="Unassembled WGS sequence"/>
</dbReference>
<comment type="caution">
    <text evidence="11">The sequence shown here is derived from an EMBL/GenBank/DDBJ whole genome shotgun (WGS) entry which is preliminary data.</text>
</comment>
<keyword evidence="4 10" id="KW-0812">Transmembrane</keyword>
<keyword evidence="7 10" id="KW-1133">Transmembrane helix</keyword>
<organism evidence="11 12">
    <name type="scientific">Neofusicoccum ribis</name>
    <dbReference type="NCBI Taxonomy" id="45134"/>
    <lineage>
        <taxon>Eukaryota</taxon>
        <taxon>Fungi</taxon>
        <taxon>Dikarya</taxon>
        <taxon>Ascomycota</taxon>
        <taxon>Pezizomycotina</taxon>
        <taxon>Dothideomycetes</taxon>
        <taxon>Dothideomycetes incertae sedis</taxon>
        <taxon>Botryosphaeriales</taxon>
        <taxon>Botryosphaeriaceae</taxon>
        <taxon>Neofusicoccum</taxon>
    </lineage>
</organism>
<gene>
    <name evidence="11" type="ORF">SLS56_006342</name>
</gene>
<evidence type="ECO:0008006" key="13">
    <source>
        <dbReference type="Google" id="ProtNLM"/>
    </source>
</evidence>
<protein>
    <recommendedName>
        <fullName evidence="13">Oligopeptide transporter</fullName>
    </recommendedName>
</protein>
<proteinExistence type="inferred from homology"/>